<dbReference type="SUPFAM" id="SSF55729">
    <property type="entry name" value="Acyl-CoA N-acyltransferases (Nat)"/>
    <property type="match status" value="1"/>
</dbReference>
<dbReference type="Gene3D" id="3.40.630.30">
    <property type="match status" value="1"/>
</dbReference>
<dbReference type="STRING" id="1503925.TH53_00920"/>
<dbReference type="Pfam" id="PF13673">
    <property type="entry name" value="Acetyltransf_10"/>
    <property type="match status" value="1"/>
</dbReference>
<evidence type="ECO:0000259" key="1">
    <source>
        <dbReference type="PROSITE" id="PS51186"/>
    </source>
</evidence>
<dbReference type="AlphaFoldDB" id="A0A0D0GNU7"/>
<dbReference type="EMBL" id="JXRA01000005">
    <property type="protein sequence ID" value="KIO78902.1"/>
    <property type="molecule type" value="Genomic_DNA"/>
</dbReference>
<gene>
    <name evidence="2" type="ORF">TH53_00920</name>
</gene>
<dbReference type="InterPro" id="IPR016181">
    <property type="entry name" value="Acyl_CoA_acyltransferase"/>
</dbReference>
<reference evidence="2 3" key="1">
    <citation type="submission" date="2015-01" db="EMBL/GenBank/DDBJ databases">
        <title>Draft genome sequence of Pedobacter sp. NL19 isolated from sludge of an effluent treatment pond in an abandoned uranium mine.</title>
        <authorList>
            <person name="Santos T."/>
            <person name="Caetano T."/>
            <person name="Covas C."/>
            <person name="Cruz A."/>
            <person name="Mendo S."/>
        </authorList>
    </citation>
    <scope>NUCLEOTIDE SEQUENCE [LARGE SCALE GENOMIC DNA]</scope>
    <source>
        <strain evidence="2 3">NL19</strain>
    </source>
</reference>
<evidence type="ECO:0000313" key="3">
    <source>
        <dbReference type="Proteomes" id="UP000032049"/>
    </source>
</evidence>
<protein>
    <submittedName>
        <fullName evidence="2">GCN5 family acetyltransferase</fullName>
    </submittedName>
</protein>
<proteinExistence type="predicted"/>
<dbReference type="GO" id="GO:0016747">
    <property type="term" value="F:acyltransferase activity, transferring groups other than amino-acyl groups"/>
    <property type="evidence" value="ECO:0007669"/>
    <property type="project" value="InterPro"/>
</dbReference>
<dbReference type="OrthoDB" id="9775804at2"/>
<dbReference type="Proteomes" id="UP000032049">
    <property type="component" value="Unassembled WGS sequence"/>
</dbReference>
<comment type="caution">
    <text evidence="2">The sequence shown here is derived from an EMBL/GenBank/DDBJ whole genome shotgun (WGS) entry which is preliminary data.</text>
</comment>
<accession>A0A0D0GNU7</accession>
<dbReference type="InterPro" id="IPR053144">
    <property type="entry name" value="Acetyltransferase_Butenolide"/>
</dbReference>
<keyword evidence="2" id="KW-0808">Transferase</keyword>
<evidence type="ECO:0000313" key="2">
    <source>
        <dbReference type="EMBL" id="KIO78902.1"/>
    </source>
</evidence>
<dbReference type="InterPro" id="IPR000182">
    <property type="entry name" value="GNAT_dom"/>
</dbReference>
<dbReference type="PANTHER" id="PTHR43233:SF1">
    <property type="entry name" value="FAMILY N-ACETYLTRANSFERASE, PUTATIVE (AFU_ORTHOLOGUE AFUA_6G03350)-RELATED"/>
    <property type="match status" value="1"/>
</dbReference>
<dbReference type="PROSITE" id="PS51186">
    <property type="entry name" value="GNAT"/>
    <property type="match status" value="1"/>
</dbReference>
<feature type="domain" description="N-acetyltransferase" evidence="1">
    <location>
        <begin position="3"/>
        <end position="132"/>
    </location>
</feature>
<keyword evidence="3" id="KW-1185">Reference proteome</keyword>
<organism evidence="2 3">
    <name type="scientific">Pedobacter lusitanus</name>
    <dbReference type="NCBI Taxonomy" id="1503925"/>
    <lineage>
        <taxon>Bacteria</taxon>
        <taxon>Pseudomonadati</taxon>
        <taxon>Bacteroidota</taxon>
        <taxon>Sphingobacteriia</taxon>
        <taxon>Sphingobacteriales</taxon>
        <taxon>Sphingobacteriaceae</taxon>
        <taxon>Pedobacter</taxon>
    </lineage>
</organism>
<name>A0A0D0GNU7_9SPHI</name>
<sequence length="132" mass="14798">MHITYKSDLNPSVDQVIELLNSSGLKRPTGDRDRIAQMYAHANLIISAWDADQLIGIARSLTDFSFCCYLSDLAVSKKYQQAGIGKELVKLTKEKIGPKTMLLLLSVPTAMEYYPKIGMDKVENAFIINRTE</sequence>
<dbReference type="PANTHER" id="PTHR43233">
    <property type="entry name" value="FAMILY N-ACETYLTRANSFERASE, PUTATIVE (AFU_ORTHOLOGUE AFUA_6G03350)-RELATED"/>
    <property type="match status" value="1"/>
</dbReference>
<dbReference type="CDD" id="cd04301">
    <property type="entry name" value="NAT_SF"/>
    <property type="match status" value="1"/>
</dbReference>